<evidence type="ECO:0000313" key="2">
    <source>
        <dbReference type="Proteomes" id="UP000474175"/>
    </source>
</evidence>
<gene>
    <name evidence="1" type="ORF">GK108_07560</name>
</gene>
<dbReference type="EMBL" id="JAAFZH010000002">
    <property type="protein sequence ID" value="NDU94725.1"/>
    <property type="molecule type" value="Genomic_DNA"/>
</dbReference>
<dbReference type="RefSeq" id="WP_163945179.1">
    <property type="nucleotide sequence ID" value="NZ_JAAFZH010000002.1"/>
</dbReference>
<keyword evidence="2" id="KW-1185">Reference proteome</keyword>
<name>A0A6L9L2G0_9BACT</name>
<dbReference type="Proteomes" id="UP000474175">
    <property type="component" value="Unassembled WGS sequence"/>
</dbReference>
<protein>
    <submittedName>
        <fullName evidence="1">Uncharacterized protein</fullName>
    </submittedName>
</protein>
<sequence length="185" mass="21147">MDTVEQAIEYLRHNNTPYWWIKSGNNKIGDNTDESDINSSIEQFRKTVQFLPAGSYKMECSRNPKDRSGSYLFPFTKGQTSQQTNHSMQSVNSTNAYGVADHVYKQIVEEARKTMMFEQMYDKFGPLVDLVKDLEKRVLKLEKMFADEDEDGMPDFLQVAQKASDTVQAASEIKKVFSGGNGFRL</sequence>
<dbReference type="AlphaFoldDB" id="A0A6L9L2G0"/>
<accession>A0A6L9L2G0</accession>
<organism evidence="1 2">
    <name type="scientific">Spirosoma terrae</name>
    <dbReference type="NCBI Taxonomy" id="1968276"/>
    <lineage>
        <taxon>Bacteria</taxon>
        <taxon>Pseudomonadati</taxon>
        <taxon>Bacteroidota</taxon>
        <taxon>Cytophagia</taxon>
        <taxon>Cytophagales</taxon>
        <taxon>Cytophagaceae</taxon>
        <taxon>Spirosoma</taxon>
    </lineage>
</organism>
<comment type="caution">
    <text evidence="1">The sequence shown here is derived from an EMBL/GenBank/DDBJ whole genome shotgun (WGS) entry which is preliminary data.</text>
</comment>
<evidence type="ECO:0000313" key="1">
    <source>
        <dbReference type="EMBL" id="NDU94725.1"/>
    </source>
</evidence>
<proteinExistence type="predicted"/>
<reference evidence="1 2" key="1">
    <citation type="submission" date="2020-02" db="EMBL/GenBank/DDBJ databases">
        <title>Draft genome sequence of two Spirosoma agri KCTC 52727 and Spirosoma terrae KCTC 52035.</title>
        <authorList>
            <person name="Rojas J."/>
            <person name="Ambika Manirajan B."/>
            <person name="Suarez C."/>
            <person name="Ratering S."/>
            <person name="Schnell S."/>
        </authorList>
    </citation>
    <scope>NUCLEOTIDE SEQUENCE [LARGE SCALE GENOMIC DNA]</scope>
    <source>
        <strain evidence="1 2">KCTC 52035</strain>
    </source>
</reference>